<protein>
    <submittedName>
        <fullName evidence="2">Acyl-coenzyme A oxidase</fullName>
    </submittedName>
</protein>
<dbReference type="WBParaSite" id="RSKR_0000392100.1">
    <property type="protein sequence ID" value="RSKR_0000392100.1"/>
    <property type="gene ID" value="RSKR_0000392100"/>
</dbReference>
<proteinExistence type="predicted"/>
<sequence length="1097" mass="126046">MNTFVRPGDNVDLTEERQKCVFDTDKLGAIFYGSKHKLDRRRQFEDFITSLPEFKNEKPSISMSRLERFEINSKKSISFYEHLPEQVNLDDQMEIAQFYDKFFTYEGAPLSLHFFVFLPNLLNSMEGEQQAYWLEKALNREIIGSYSQTEMGHGSNLRKLETTATYDKATDSFIIHSPTITATKWWPGSLGKTCNVTIVVAQLYIEGKCLGPHSFIVPIRDFKTHYPLEGITVGDIGPKFAFSGLDNGYLIFNQVTIPRTYMFMKYAQVTKEGQYIKPLHEKAAYGSMIFVRSIMLTQQAQYLAMAATIATRYSCVRRQGNIDENDVEEKILNYQTQQYRILPQLARAWAFNAAGTYIMKLFTQVNEEMTAGNADLLPELHCLTSGLKSVVSFQAGLGIEQCRMSCGGHGYSHASGFPTLYATQIGGCTYEGENMVMLQQCARYLMKIAQSVKENTNLVGRSSKLFGYFFKNHTAKPTNLLEIFETISYHATMEVYEKLTNFKLNGMSHEKAWHQCTVDLSKASRAHVRVFLTIVYRDLVQNIEDVPINKVMSLLEDLWLKYEMLECAQYALMYNLVDGTQLKQIKEDLYADLEKVRPHAVSLVDSFDFTDRDMVTVIGRRDGHVYSNLLKWAESTELNQFQVLPSHSKYFGPLTRGEDPAQINRRLNNLFASSNYIPDEKPNLSPEACNEENVDAVSVEILRTLFNENYDKQILPNKKGVDVNIELALQNFNDVSEKSASFTADVLLSEVWQDKRLDFSRYSHCIENLTLNYQVANKIWQPFTCIVNSKKSFVHSSPSQNIFLMIYPNGTIWLNTRIQISGPCYISLVLFPLDQQECEIIIESYAYNTDKVRLNWRPWSPVFSYATKTKLPDFEIIRIQWDKQRFRYAAGLWDQLSVSFILKRKLFYYLLYVYTPIYICVLVSWIAFWIDHKSLPSRMTIAVSALMSLTFQYGNVSRNTSSKASYLKASDIWILVSCLFVFASLIELAFVGYIDRVNRQNQEINSYLNKKKKKKGEYESICDIRIPDKKRYGAIDIQSRNSIPNGNGAYSRSIDMSNASNFHHSKPTPLILTSTQGSMGKQHEISYETKHAFILSQ</sequence>
<evidence type="ECO:0000313" key="1">
    <source>
        <dbReference type="Proteomes" id="UP000095286"/>
    </source>
</evidence>
<organism evidence="1 2">
    <name type="scientific">Rhabditophanes sp. KR3021</name>
    <dbReference type="NCBI Taxonomy" id="114890"/>
    <lineage>
        <taxon>Eukaryota</taxon>
        <taxon>Metazoa</taxon>
        <taxon>Ecdysozoa</taxon>
        <taxon>Nematoda</taxon>
        <taxon>Chromadorea</taxon>
        <taxon>Rhabditida</taxon>
        <taxon>Tylenchina</taxon>
        <taxon>Panagrolaimomorpha</taxon>
        <taxon>Strongyloidoidea</taxon>
        <taxon>Alloionematidae</taxon>
        <taxon>Rhabditophanes</taxon>
    </lineage>
</organism>
<accession>A0AC35TSJ1</accession>
<dbReference type="Proteomes" id="UP000095286">
    <property type="component" value="Unplaced"/>
</dbReference>
<reference evidence="2" key="1">
    <citation type="submission" date="2016-11" db="UniProtKB">
        <authorList>
            <consortium name="WormBaseParasite"/>
        </authorList>
    </citation>
    <scope>IDENTIFICATION</scope>
    <source>
        <strain evidence="2">KR3021</strain>
    </source>
</reference>
<name>A0AC35TSJ1_9BILA</name>
<evidence type="ECO:0000313" key="2">
    <source>
        <dbReference type="WBParaSite" id="RSKR_0000392100.1"/>
    </source>
</evidence>